<reference evidence="1 2" key="1">
    <citation type="submission" date="2023-05" db="EMBL/GenBank/DDBJ databases">
        <title>Genome sequence of Pinibacter sp. MAH-24.</title>
        <authorList>
            <person name="Huq M.A."/>
        </authorList>
    </citation>
    <scope>NUCLEOTIDE SEQUENCE [LARGE SCALE GENOMIC DNA]</scope>
    <source>
        <strain evidence="1 2">MAH-24</strain>
    </source>
</reference>
<sequence>MAHNPIYIKKRNEHIRNRFRYHRKKNPNWTIIAVIKTVSEEAFLSPATIGKILKEQDVNVPDVKTICKYSTKYLVA</sequence>
<dbReference type="RefSeq" id="WP_282333258.1">
    <property type="nucleotide sequence ID" value="NZ_JASBRG010000003.1"/>
</dbReference>
<organism evidence="1 2">
    <name type="scientific">Pinibacter soli</name>
    <dbReference type="NCBI Taxonomy" id="3044211"/>
    <lineage>
        <taxon>Bacteria</taxon>
        <taxon>Pseudomonadati</taxon>
        <taxon>Bacteroidota</taxon>
        <taxon>Chitinophagia</taxon>
        <taxon>Chitinophagales</taxon>
        <taxon>Chitinophagaceae</taxon>
        <taxon>Pinibacter</taxon>
    </lineage>
</organism>
<protein>
    <submittedName>
        <fullName evidence="1">Uncharacterized protein</fullName>
    </submittedName>
</protein>
<evidence type="ECO:0000313" key="2">
    <source>
        <dbReference type="Proteomes" id="UP001226434"/>
    </source>
</evidence>
<comment type="caution">
    <text evidence="1">The sequence shown here is derived from an EMBL/GenBank/DDBJ whole genome shotgun (WGS) entry which is preliminary data.</text>
</comment>
<dbReference type="EMBL" id="JASBRG010000003">
    <property type="protein sequence ID" value="MDI3319143.1"/>
    <property type="molecule type" value="Genomic_DNA"/>
</dbReference>
<gene>
    <name evidence="1" type="ORF">QJ048_05130</name>
</gene>
<keyword evidence="2" id="KW-1185">Reference proteome</keyword>
<name>A0ABT6R9A4_9BACT</name>
<proteinExistence type="predicted"/>
<dbReference type="Proteomes" id="UP001226434">
    <property type="component" value="Unassembled WGS sequence"/>
</dbReference>
<accession>A0ABT6R9A4</accession>
<evidence type="ECO:0000313" key="1">
    <source>
        <dbReference type="EMBL" id="MDI3319143.1"/>
    </source>
</evidence>